<dbReference type="Proteomes" id="UP000317093">
    <property type="component" value="Chromosome"/>
</dbReference>
<evidence type="ECO:0000313" key="2">
    <source>
        <dbReference type="Proteomes" id="UP000317093"/>
    </source>
</evidence>
<organism evidence="1 2">
    <name type="scientific">Kolteria novifilia</name>
    <dbReference type="NCBI Taxonomy" id="2527975"/>
    <lineage>
        <taxon>Bacteria</taxon>
        <taxon>Pseudomonadati</taxon>
        <taxon>Planctomycetota</taxon>
        <taxon>Planctomycetia</taxon>
        <taxon>Kolteriales</taxon>
        <taxon>Kolteriaceae</taxon>
        <taxon>Kolteria</taxon>
    </lineage>
</organism>
<sequence>MEIWDTSWPIEAPDRDDESKRFAGEINGRMVESDKKFVSVHLDGRVRELPSKLKAYNFVNRFRGGDNGWQGPYHWDKSTESWASSLAIYGALACR</sequence>
<reference evidence="1 2" key="1">
    <citation type="submission" date="2019-02" db="EMBL/GenBank/DDBJ databases">
        <title>Deep-cultivation of Planctomycetes and their phenomic and genomic characterization uncovers novel biology.</title>
        <authorList>
            <person name="Wiegand S."/>
            <person name="Jogler M."/>
            <person name="Boedeker C."/>
            <person name="Pinto D."/>
            <person name="Vollmers J."/>
            <person name="Rivas-Marin E."/>
            <person name="Kohn T."/>
            <person name="Peeters S.H."/>
            <person name="Heuer A."/>
            <person name="Rast P."/>
            <person name="Oberbeckmann S."/>
            <person name="Bunk B."/>
            <person name="Jeske O."/>
            <person name="Meyerdierks A."/>
            <person name="Storesund J.E."/>
            <person name="Kallscheuer N."/>
            <person name="Luecker S."/>
            <person name="Lage O.M."/>
            <person name="Pohl T."/>
            <person name="Merkel B.J."/>
            <person name="Hornburger P."/>
            <person name="Mueller R.-W."/>
            <person name="Bruemmer F."/>
            <person name="Labrenz M."/>
            <person name="Spormann A.M."/>
            <person name="Op den Camp H."/>
            <person name="Overmann J."/>
            <person name="Amann R."/>
            <person name="Jetten M.S.M."/>
            <person name="Mascher T."/>
            <person name="Medema M.H."/>
            <person name="Devos D.P."/>
            <person name="Kaster A.-K."/>
            <person name="Ovreas L."/>
            <person name="Rohde M."/>
            <person name="Galperin M.Y."/>
            <person name="Jogler C."/>
        </authorList>
    </citation>
    <scope>NUCLEOTIDE SEQUENCE [LARGE SCALE GENOMIC DNA]</scope>
    <source>
        <strain evidence="1 2">Pan216</strain>
    </source>
</reference>
<dbReference type="AlphaFoldDB" id="A0A518B2L6"/>
<dbReference type="KEGG" id="knv:Pan216_20720"/>
<evidence type="ECO:0000313" key="1">
    <source>
        <dbReference type="EMBL" id="QDU61218.1"/>
    </source>
</evidence>
<keyword evidence="2" id="KW-1185">Reference proteome</keyword>
<name>A0A518B2L6_9BACT</name>
<gene>
    <name evidence="1" type="ORF">Pan216_20720</name>
</gene>
<proteinExistence type="predicted"/>
<dbReference type="EMBL" id="CP036279">
    <property type="protein sequence ID" value="QDU61218.1"/>
    <property type="molecule type" value="Genomic_DNA"/>
</dbReference>
<accession>A0A518B2L6</accession>
<protein>
    <submittedName>
        <fullName evidence="1">Uncharacterized protein</fullName>
    </submittedName>
</protein>
<dbReference type="RefSeq" id="WP_145257839.1">
    <property type="nucleotide sequence ID" value="NZ_CP036279.1"/>
</dbReference>